<keyword evidence="1" id="KW-0479">Metal-binding</keyword>
<gene>
    <name evidence="5" type="ORF">METZ01_LOCUS286098</name>
</gene>
<dbReference type="InterPro" id="IPR004464">
    <property type="entry name" value="FBPase_class-2/SBPase"/>
</dbReference>
<dbReference type="AlphaFoldDB" id="A0A382L8L8"/>
<dbReference type="EMBL" id="UINC01085568">
    <property type="protein sequence ID" value="SVC33244.1"/>
    <property type="molecule type" value="Genomic_DNA"/>
</dbReference>
<keyword evidence="3" id="KW-0464">Manganese</keyword>
<proteinExistence type="predicted"/>
<dbReference type="GO" id="GO:0006094">
    <property type="term" value="P:gluconeogenesis"/>
    <property type="evidence" value="ECO:0007669"/>
    <property type="project" value="InterPro"/>
</dbReference>
<dbReference type="SUPFAM" id="SSF56655">
    <property type="entry name" value="Carbohydrate phosphatase"/>
    <property type="match status" value="1"/>
</dbReference>
<dbReference type="GO" id="GO:0042132">
    <property type="term" value="F:fructose 1,6-bisphosphate 1-phosphatase activity"/>
    <property type="evidence" value="ECO:0007669"/>
    <property type="project" value="InterPro"/>
</dbReference>
<evidence type="ECO:0000256" key="2">
    <source>
        <dbReference type="ARBA" id="ARBA00022801"/>
    </source>
</evidence>
<protein>
    <recommendedName>
        <fullName evidence="6">Fructose-bisphosphatase</fullName>
    </recommendedName>
</protein>
<reference evidence="5" key="1">
    <citation type="submission" date="2018-05" db="EMBL/GenBank/DDBJ databases">
        <authorList>
            <person name="Lanie J.A."/>
            <person name="Ng W.-L."/>
            <person name="Kazmierczak K.M."/>
            <person name="Andrzejewski T.M."/>
            <person name="Davidsen T.M."/>
            <person name="Wayne K.J."/>
            <person name="Tettelin H."/>
            <person name="Glass J.I."/>
            <person name="Rusch D."/>
            <person name="Podicherti R."/>
            <person name="Tsui H.-C.T."/>
            <person name="Winkler M.E."/>
        </authorList>
    </citation>
    <scope>NUCLEOTIDE SEQUENCE</scope>
</reference>
<evidence type="ECO:0000256" key="4">
    <source>
        <dbReference type="ARBA" id="ARBA00023277"/>
    </source>
</evidence>
<dbReference type="GO" id="GO:0005829">
    <property type="term" value="C:cytosol"/>
    <property type="evidence" value="ECO:0007669"/>
    <property type="project" value="TreeGrafter"/>
</dbReference>
<feature type="non-terminal residue" evidence="5">
    <location>
        <position position="81"/>
    </location>
</feature>
<evidence type="ECO:0008006" key="6">
    <source>
        <dbReference type="Google" id="ProtNLM"/>
    </source>
</evidence>
<dbReference type="PANTHER" id="PTHR30447">
    <property type="entry name" value="FRUCTOSE-1,6-BISPHOSPHATASE CLASS 2"/>
    <property type="match status" value="1"/>
</dbReference>
<keyword evidence="4" id="KW-0119">Carbohydrate metabolism</keyword>
<dbReference type="Pfam" id="PF03320">
    <property type="entry name" value="FBPase_glpX"/>
    <property type="match status" value="1"/>
</dbReference>
<name>A0A382L8L8_9ZZZZ</name>
<accession>A0A382L8L8</accession>
<dbReference type="Gene3D" id="3.30.540.10">
    <property type="entry name" value="Fructose-1,6-Bisphosphatase, subunit A, domain 1"/>
    <property type="match status" value="1"/>
</dbReference>
<keyword evidence="2" id="KW-0378">Hydrolase</keyword>
<evidence type="ECO:0000313" key="5">
    <source>
        <dbReference type="EMBL" id="SVC33244.1"/>
    </source>
</evidence>
<dbReference type="PANTHER" id="PTHR30447:SF0">
    <property type="entry name" value="FRUCTOSE-1,6-BISPHOSPHATASE 1 CLASS 2-RELATED"/>
    <property type="match status" value="1"/>
</dbReference>
<dbReference type="GO" id="GO:0046872">
    <property type="term" value="F:metal ion binding"/>
    <property type="evidence" value="ECO:0007669"/>
    <property type="project" value="UniProtKB-KW"/>
</dbReference>
<evidence type="ECO:0000256" key="1">
    <source>
        <dbReference type="ARBA" id="ARBA00022723"/>
    </source>
</evidence>
<dbReference type="GO" id="GO:0030388">
    <property type="term" value="P:fructose 1,6-bisphosphate metabolic process"/>
    <property type="evidence" value="ECO:0007669"/>
    <property type="project" value="TreeGrafter"/>
</dbReference>
<dbReference type="GO" id="GO:0006071">
    <property type="term" value="P:glycerol metabolic process"/>
    <property type="evidence" value="ECO:0007669"/>
    <property type="project" value="InterPro"/>
</dbReference>
<organism evidence="5">
    <name type="scientific">marine metagenome</name>
    <dbReference type="NCBI Taxonomy" id="408172"/>
    <lineage>
        <taxon>unclassified sequences</taxon>
        <taxon>metagenomes</taxon>
        <taxon>ecological metagenomes</taxon>
    </lineage>
</organism>
<evidence type="ECO:0000256" key="3">
    <source>
        <dbReference type="ARBA" id="ARBA00023211"/>
    </source>
</evidence>
<sequence length="81" mass="8933">MIIDKALINSFVKTTERAAYGASNFKGKNDKIAADQAAVDEMRRELNTINMKGKIVIGEGELDEAPMLYINEEIGTKIGEE</sequence>